<evidence type="ECO:0000259" key="3">
    <source>
        <dbReference type="Pfam" id="PF22504"/>
    </source>
</evidence>
<name>A0AA94HPA2_9MICO</name>
<feature type="compositionally biased region" description="Acidic residues" evidence="1">
    <location>
        <begin position="54"/>
        <end position="63"/>
    </location>
</feature>
<feature type="signal peptide" evidence="2">
    <location>
        <begin position="1"/>
        <end position="21"/>
    </location>
</feature>
<evidence type="ECO:0000256" key="1">
    <source>
        <dbReference type="SAM" id="MobiDB-lite"/>
    </source>
</evidence>
<feature type="region of interest" description="Disordered" evidence="1">
    <location>
        <begin position="23"/>
        <end position="63"/>
    </location>
</feature>
<feature type="chain" id="PRO_5041679116" description="DUF6993 domain-containing protein" evidence="2">
    <location>
        <begin position="22"/>
        <end position="154"/>
    </location>
</feature>
<accession>A0AA94HPA2</accession>
<evidence type="ECO:0000313" key="4">
    <source>
        <dbReference type="EMBL" id="SFS16500.1"/>
    </source>
</evidence>
<keyword evidence="5" id="KW-1185">Reference proteome</keyword>
<dbReference type="RefSeq" id="WP_092918884.1">
    <property type="nucleotide sequence ID" value="NZ_FOZN01000003.1"/>
</dbReference>
<reference evidence="4 5" key="1">
    <citation type="submission" date="2016-10" db="EMBL/GenBank/DDBJ databases">
        <authorList>
            <person name="Varghese N."/>
            <person name="Submissions S."/>
        </authorList>
    </citation>
    <scope>NUCLEOTIDE SEQUENCE [LARGE SCALE GENOMIC DNA]</scope>
    <source>
        <strain evidence="4 5">IAM 15147</strain>
    </source>
</reference>
<proteinExistence type="predicted"/>
<keyword evidence="2" id="KW-0732">Signal</keyword>
<protein>
    <recommendedName>
        <fullName evidence="3">DUF6993 domain-containing protein</fullName>
    </recommendedName>
</protein>
<dbReference type="Pfam" id="PF22504">
    <property type="entry name" value="DUF6993"/>
    <property type="match status" value="1"/>
</dbReference>
<gene>
    <name evidence="4" type="ORF">SAMN04487783_2302</name>
</gene>
<dbReference type="Proteomes" id="UP000198506">
    <property type="component" value="Unassembled WGS sequence"/>
</dbReference>
<dbReference type="PROSITE" id="PS51257">
    <property type="entry name" value="PROKAR_LIPOPROTEIN"/>
    <property type="match status" value="1"/>
</dbReference>
<organism evidence="4 5">
    <name type="scientific">Agrococcus baldri</name>
    <dbReference type="NCBI Taxonomy" id="153730"/>
    <lineage>
        <taxon>Bacteria</taxon>
        <taxon>Bacillati</taxon>
        <taxon>Actinomycetota</taxon>
        <taxon>Actinomycetes</taxon>
        <taxon>Micrococcales</taxon>
        <taxon>Microbacteriaceae</taxon>
        <taxon>Agrococcus</taxon>
    </lineage>
</organism>
<evidence type="ECO:0000313" key="5">
    <source>
        <dbReference type="Proteomes" id="UP000198506"/>
    </source>
</evidence>
<feature type="domain" description="DUF6993" evidence="3">
    <location>
        <begin position="69"/>
        <end position="149"/>
    </location>
</feature>
<dbReference type="AlphaFoldDB" id="A0AA94HPA2"/>
<evidence type="ECO:0000256" key="2">
    <source>
        <dbReference type="SAM" id="SignalP"/>
    </source>
</evidence>
<comment type="caution">
    <text evidence="4">The sequence shown here is derived from an EMBL/GenBank/DDBJ whole genome shotgun (WGS) entry which is preliminary data.</text>
</comment>
<dbReference type="EMBL" id="FOZN01000003">
    <property type="protein sequence ID" value="SFS16500.1"/>
    <property type="molecule type" value="Genomic_DNA"/>
</dbReference>
<sequence length="154" mass="15184">MRPFAALALLASLVLAGCSSAPLTRGPGTEPTTGTPAASAAPRGTEAPTTDAPAPEEPEADAELDAFRAAIAGGTHADPGALVAAVEAAGFDRSAIERTREIDSLGAPVTFLEIAVRVEDGCLVGQVGAGEPLALRTAALGGGGCLVGDVIRLD</sequence>
<dbReference type="InterPro" id="IPR054262">
    <property type="entry name" value="DUF6993"/>
</dbReference>
<feature type="compositionally biased region" description="Low complexity" evidence="1">
    <location>
        <begin position="24"/>
        <end position="53"/>
    </location>
</feature>